<dbReference type="EMBL" id="JAUTAN010000001">
    <property type="protein sequence ID" value="MDQ1103912.1"/>
    <property type="molecule type" value="Genomic_DNA"/>
</dbReference>
<organism evidence="1 2">
    <name type="scientific">Nocardioides zeae</name>
    <dbReference type="NCBI Taxonomy" id="1457234"/>
    <lineage>
        <taxon>Bacteria</taxon>
        <taxon>Bacillati</taxon>
        <taxon>Actinomycetota</taxon>
        <taxon>Actinomycetes</taxon>
        <taxon>Propionibacteriales</taxon>
        <taxon>Nocardioidaceae</taxon>
        <taxon>Nocardioides</taxon>
    </lineage>
</organism>
<sequence length="104" mass="11413">MTPPVRPDHDVLVCHDCCCGTARKHPGVDHDDLVQHLRDTVPAGTRVRVVRCLGECERSNVVVVRDLSTPGRPRDTWHGGVLDRAAVDRIVAPLSEPRATGHNI</sequence>
<evidence type="ECO:0000313" key="2">
    <source>
        <dbReference type="Proteomes" id="UP001239215"/>
    </source>
</evidence>
<reference evidence="1" key="1">
    <citation type="submission" date="2023-07" db="EMBL/GenBank/DDBJ databases">
        <title>Functional and genomic diversity of the sorghum phyllosphere microbiome.</title>
        <authorList>
            <person name="Shade A."/>
        </authorList>
    </citation>
    <scope>NUCLEOTIDE SEQUENCE</scope>
    <source>
        <strain evidence="1">SORGH_AS_1067</strain>
    </source>
</reference>
<evidence type="ECO:0008006" key="3">
    <source>
        <dbReference type="Google" id="ProtNLM"/>
    </source>
</evidence>
<evidence type="ECO:0000313" key="1">
    <source>
        <dbReference type="EMBL" id="MDQ1103912.1"/>
    </source>
</evidence>
<dbReference type="RefSeq" id="WP_309677504.1">
    <property type="nucleotide sequence ID" value="NZ_JAVIYZ010000001.1"/>
</dbReference>
<name>A0AAJ1X2U4_9ACTN</name>
<dbReference type="AlphaFoldDB" id="A0AAJ1X2U4"/>
<accession>A0AAJ1X2U4</accession>
<protein>
    <recommendedName>
        <fullName evidence="3">(2Fe-2S) ferredoxin domain-containing protein</fullName>
    </recommendedName>
</protein>
<comment type="caution">
    <text evidence="1">The sequence shown here is derived from an EMBL/GenBank/DDBJ whole genome shotgun (WGS) entry which is preliminary data.</text>
</comment>
<proteinExistence type="predicted"/>
<gene>
    <name evidence="1" type="ORF">QE405_001196</name>
</gene>
<dbReference type="Proteomes" id="UP001239215">
    <property type="component" value="Unassembled WGS sequence"/>
</dbReference>
<dbReference type="CDD" id="cd02980">
    <property type="entry name" value="TRX_Fd_family"/>
    <property type="match status" value="1"/>
</dbReference>